<feature type="transmembrane region" description="Helical" evidence="6">
    <location>
        <begin position="47"/>
        <end position="74"/>
    </location>
</feature>
<organism evidence="7 8">
    <name type="scientific">Paenibacillus aurantius</name>
    <dbReference type="NCBI Taxonomy" id="2918900"/>
    <lineage>
        <taxon>Bacteria</taxon>
        <taxon>Bacillati</taxon>
        <taxon>Bacillota</taxon>
        <taxon>Bacilli</taxon>
        <taxon>Bacillales</taxon>
        <taxon>Paenibacillaceae</taxon>
        <taxon>Paenibacillus</taxon>
    </lineage>
</organism>
<feature type="transmembrane region" description="Helical" evidence="6">
    <location>
        <begin position="12"/>
        <end position="35"/>
    </location>
</feature>
<dbReference type="Pfam" id="PF01594">
    <property type="entry name" value="AI-2E_transport"/>
    <property type="match status" value="1"/>
</dbReference>
<dbReference type="RefSeq" id="WP_315603710.1">
    <property type="nucleotide sequence ID" value="NZ_CP130318.1"/>
</dbReference>
<keyword evidence="8" id="KW-1185">Reference proteome</keyword>
<dbReference type="AlphaFoldDB" id="A0AA96LAB3"/>
<evidence type="ECO:0000256" key="6">
    <source>
        <dbReference type="SAM" id="Phobius"/>
    </source>
</evidence>
<evidence type="ECO:0000256" key="5">
    <source>
        <dbReference type="ARBA" id="ARBA00023136"/>
    </source>
</evidence>
<sequence>MLILTAGVLFLYYAVPLIYPFLIGFALAYLLNPAVTYFQRKTHMPRWAAVLVVLVIFLGAATGFLTLLVTNIVVEISSLTESLQRSMNTWISELNLFLNSEYIQGIVSQLNRFYEENPQYQNTINSNLTSTAKSLADTGSSFITGILNGIVSVISALPSAATITVIVLLAAFFISKDWYKVTTRLASWFPERTRKATSAIWSDLQTALFGYIRAQLILITVTTIVVIIGLLILRVKYAFAIGLLTGFFDLLPYLGPGAVLVPWILFIFLQGNLYLGVGLSILYGIILINRQIIEPKVLASSIGLDPLVTLIAMFVGLKLFGVFGLIIGPVTLVILSAFHRANVFRDIYRYILHGSPSE</sequence>
<evidence type="ECO:0000313" key="8">
    <source>
        <dbReference type="Proteomes" id="UP001305702"/>
    </source>
</evidence>
<accession>A0AA96LAB3</accession>
<evidence type="ECO:0000256" key="2">
    <source>
        <dbReference type="ARBA" id="ARBA00009773"/>
    </source>
</evidence>
<dbReference type="GO" id="GO:0016020">
    <property type="term" value="C:membrane"/>
    <property type="evidence" value="ECO:0007669"/>
    <property type="project" value="UniProtKB-SubCell"/>
</dbReference>
<dbReference type="NCBIfam" id="TIGR02872">
    <property type="entry name" value="spore_ytvI"/>
    <property type="match status" value="1"/>
</dbReference>
<feature type="transmembrane region" description="Helical" evidence="6">
    <location>
        <begin position="216"/>
        <end position="240"/>
    </location>
</feature>
<keyword evidence="3 6" id="KW-0812">Transmembrane</keyword>
<dbReference type="KEGG" id="paun:MJA45_20260"/>
<dbReference type="PANTHER" id="PTHR21716">
    <property type="entry name" value="TRANSMEMBRANE PROTEIN"/>
    <property type="match status" value="1"/>
</dbReference>
<feature type="transmembrane region" description="Helical" evidence="6">
    <location>
        <begin position="297"/>
        <end position="315"/>
    </location>
</feature>
<proteinExistence type="inferred from homology"/>
<name>A0AA96LAB3_9BACL</name>
<gene>
    <name evidence="7" type="primary">ytvI</name>
    <name evidence="7" type="ORF">MJA45_20260</name>
</gene>
<feature type="transmembrane region" description="Helical" evidence="6">
    <location>
        <begin position="260"/>
        <end position="285"/>
    </location>
</feature>
<protein>
    <submittedName>
        <fullName evidence="7">Sporulation integral membrane protein YtvI</fullName>
    </submittedName>
</protein>
<evidence type="ECO:0000256" key="1">
    <source>
        <dbReference type="ARBA" id="ARBA00004141"/>
    </source>
</evidence>
<comment type="similarity">
    <text evidence="2">Belongs to the autoinducer-2 exporter (AI-2E) (TC 2.A.86) family.</text>
</comment>
<dbReference type="PANTHER" id="PTHR21716:SF68">
    <property type="entry name" value="TRANSPORT PROTEIN YTVI-RELATED"/>
    <property type="match status" value="1"/>
</dbReference>
<keyword evidence="4 6" id="KW-1133">Transmembrane helix</keyword>
<comment type="subcellular location">
    <subcellularLocation>
        <location evidence="1">Membrane</location>
        <topology evidence="1">Multi-pass membrane protein</topology>
    </subcellularLocation>
</comment>
<dbReference type="Proteomes" id="UP001305702">
    <property type="component" value="Chromosome"/>
</dbReference>
<keyword evidence="5 6" id="KW-0472">Membrane</keyword>
<reference evidence="7 8" key="1">
    <citation type="submission" date="2022-02" db="EMBL/GenBank/DDBJ databases">
        <title>Paenibacillus sp. MBLB1776 Whole Genome Shotgun Sequencing.</title>
        <authorList>
            <person name="Hwang C.Y."/>
            <person name="Cho E.-S."/>
            <person name="Seo M.-J."/>
        </authorList>
    </citation>
    <scope>NUCLEOTIDE SEQUENCE [LARGE SCALE GENOMIC DNA]</scope>
    <source>
        <strain evidence="7 8">MBLB1776</strain>
    </source>
</reference>
<evidence type="ECO:0000256" key="3">
    <source>
        <dbReference type="ARBA" id="ARBA00022692"/>
    </source>
</evidence>
<evidence type="ECO:0000313" key="7">
    <source>
        <dbReference type="EMBL" id="WNQ09936.1"/>
    </source>
</evidence>
<feature type="transmembrane region" description="Helical" evidence="6">
    <location>
        <begin position="321"/>
        <end position="339"/>
    </location>
</feature>
<dbReference type="EMBL" id="CP130318">
    <property type="protein sequence ID" value="WNQ09936.1"/>
    <property type="molecule type" value="Genomic_DNA"/>
</dbReference>
<dbReference type="GO" id="GO:0055085">
    <property type="term" value="P:transmembrane transport"/>
    <property type="evidence" value="ECO:0007669"/>
    <property type="project" value="TreeGrafter"/>
</dbReference>
<dbReference type="InterPro" id="IPR002549">
    <property type="entry name" value="AI-2E-like"/>
</dbReference>
<evidence type="ECO:0000256" key="4">
    <source>
        <dbReference type="ARBA" id="ARBA00022989"/>
    </source>
</evidence>
<feature type="transmembrane region" description="Helical" evidence="6">
    <location>
        <begin position="150"/>
        <end position="174"/>
    </location>
</feature>
<dbReference type="InterPro" id="IPR014227">
    <property type="entry name" value="YtvI-like"/>
</dbReference>